<dbReference type="InterPro" id="IPR004378">
    <property type="entry name" value="F420H2_quin_Rdtase"/>
</dbReference>
<keyword evidence="2" id="KW-1185">Reference proteome</keyword>
<evidence type="ECO:0000313" key="2">
    <source>
        <dbReference type="Proteomes" id="UP001432062"/>
    </source>
</evidence>
<evidence type="ECO:0000313" key="1">
    <source>
        <dbReference type="EMBL" id="WUV44871.1"/>
    </source>
</evidence>
<dbReference type="NCBIfam" id="TIGR00026">
    <property type="entry name" value="hi_GC_TIGR00026"/>
    <property type="match status" value="1"/>
</dbReference>
<organism evidence="1 2">
    <name type="scientific">Nocardia vinacea</name>
    <dbReference type="NCBI Taxonomy" id="96468"/>
    <lineage>
        <taxon>Bacteria</taxon>
        <taxon>Bacillati</taxon>
        <taxon>Actinomycetota</taxon>
        <taxon>Actinomycetes</taxon>
        <taxon>Mycobacteriales</taxon>
        <taxon>Nocardiaceae</taxon>
        <taxon>Nocardia</taxon>
    </lineage>
</organism>
<gene>
    <name evidence="1" type="ORF">OG563_37970</name>
</gene>
<name>A0ABZ1YSI6_9NOCA</name>
<protein>
    <submittedName>
        <fullName evidence="1">Nitroreductase family deazaflavin-dependent oxidoreductase</fullName>
    </submittedName>
</protein>
<dbReference type="Proteomes" id="UP001432062">
    <property type="component" value="Chromosome"/>
</dbReference>
<dbReference type="RefSeq" id="WP_329408054.1">
    <property type="nucleotide sequence ID" value="NZ_CP109441.1"/>
</dbReference>
<dbReference type="Pfam" id="PF04075">
    <property type="entry name" value="F420H2_quin_red"/>
    <property type="match status" value="1"/>
</dbReference>
<dbReference type="EMBL" id="CP109441">
    <property type="protein sequence ID" value="WUV44871.1"/>
    <property type="molecule type" value="Genomic_DNA"/>
</dbReference>
<proteinExistence type="predicted"/>
<accession>A0ABZ1YSI6</accession>
<dbReference type="Gene3D" id="2.30.110.10">
    <property type="entry name" value="Electron Transport, Fmn-binding Protein, Chain A"/>
    <property type="match status" value="1"/>
</dbReference>
<dbReference type="InterPro" id="IPR012349">
    <property type="entry name" value="Split_barrel_FMN-bd"/>
</dbReference>
<sequence>MASPNLATQLGARALQTRWLVRAPIWLYRAGLGFLFGTRMLMLQHIGRTSGERRFVVLEVVDRPAPDEFVIVSGFGTKAQWYRNIQAHPHVRISTGIRRNLAATATPMTNDESSTALEHYIHHHPGAWDKLRETIEHATGRPVDTLPMVRLNVSRAAY</sequence>
<reference evidence="1" key="1">
    <citation type="submission" date="2022-10" db="EMBL/GenBank/DDBJ databases">
        <title>The complete genomes of actinobacterial strains from the NBC collection.</title>
        <authorList>
            <person name="Joergensen T.S."/>
            <person name="Alvarez Arevalo M."/>
            <person name="Sterndorff E.B."/>
            <person name="Faurdal D."/>
            <person name="Vuksanovic O."/>
            <person name="Mourched A.-S."/>
            <person name="Charusanti P."/>
            <person name="Shaw S."/>
            <person name="Blin K."/>
            <person name="Weber T."/>
        </authorList>
    </citation>
    <scope>NUCLEOTIDE SEQUENCE</scope>
    <source>
        <strain evidence="1">NBC_01482</strain>
    </source>
</reference>